<dbReference type="GO" id="GO:0004764">
    <property type="term" value="F:shikimate 3-dehydrogenase (NADP+) activity"/>
    <property type="evidence" value="ECO:0007669"/>
    <property type="project" value="UniProtKB-EC"/>
</dbReference>
<evidence type="ECO:0000313" key="4">
    <source>
        <dbReference type="EMBL" id="NYJ19057.1"/>
    </source>
</evidence>
<dbReference type="SUPFAM" id="SSF51735">
    <property type="entry name" value="NAD(P)-binding Rossmann-fold domains"/>
    <property type="match status" value="1"/>
</dbReference>
<sequence length="301" mass="30954">MNTPNTVSPSPVSPADATPHRLAVVGSPISHSKSPALHNAAYRALGLNWQYEAVELASGELASFIAGLGTEWRGLSLTMPFKHEVLPLIADLSELAVLTGAVNTVLLGTRSSGPTGFNTDVPGLVHALAEGGITAASNVVVLGAGATAASALAAAAELGAESVEVLVRNRQKAAPLVEVARRVGLTITVTEFAEAASADCYYAPIHPTELVISTLPGGTELTTGFTREFRHSAALFDVAYSPWPSALAQAWVAAGGTALSGEAMLLHQALIQVRIFVSGDAFEALPDESAVLAAMRAVLTS</sequence>
<dbReference type="GO" id="GO:0009423">
    <property type="term" value="P:chorismate biosynthetic process"/>
    <property type="evidence" value="ECO:0007669"/>
    <property type="project" value="TreeGrafter"/>
</dbReference>
<feature type="domain" description="Shikimate dehydrogenase substrate binding N-terminal" evidence="3">
    <location>
        <begin position="24"/>
        <end position="105"/>
    </location>
</feature>
<dbReference type="AlphaFoldDB" id="A0A7Z0J547"/>
<accession>A0A7Z0J547</accession>
<evidence type="ECO:0000256" key="2">
    <source>
        <dbReference type="ARBA" id="ARBA00023141"/>
    </source>
</evidence>
<dbReference type="GO" id="GO:0005829">
    <property type="term" value="C:cytosol"/>
    <property type="evidence" value="ECO:0007669"/>
    <property type="project" value="TreeGrafter"/>
</dbReference>
<evidence type="ECO:0000313" key="5">
    <source>
        <dbReference type="Proteomes" id="UP000537260"/>
    </source>
</evidence>
<keyword evidence="5" id="KW-1185">Reference proteome</keyword>
<dbReference type="InterPro" id="IPR046346">
    <property type="entry name" value="Aminoacid_DH-like_N_sf"/>
</dbReference>
<dbReference type="GO" id="GO:0050661">
    <property type="term" value="F:NADP binding"/>
    <property type="evidence" value="ECO:0007669"/>
    <property type="project" value="TreeGrafter"/>
</dbReference>
<comment type="caution">
    <text evidence="4">The sequence shown here is derived from an EMBL/GenBank/DDBJ whole genome shotgun (WGS) entry which is preliminary data.</text>
</comment>
<comment type="pathway">
    <text evidence="1">Metabolic intermediate biosynthesis; chorismate biosynthesis; chorismate from D-erythrose 4-phosphate and phosphoenolpyruvate: step 4/7.</text>
</comment>
<evidence type="ECO:0000256" key="1">
    <source>
        <dbReference type="ARBA" id="ARBA00004871"/>
    </source>
</evidence>
<name>A0A7Z0J547_9MICO</name>
<keyword evidence="4" id="KW-0560">Oxidoreductase</keyword>
<dbReference type="EMBL" id="JACCFM010000001">
    <property type="protein sequence ID" value="NYJ19057.1"/>
    <property type="molecule type" value="Genomic_DNA"/>
</dbReference>
<keyword evidence="2" id="KW-0057">Aromatic amino acid biosynthesis</keyword>
<evidence type="ECO:0000259" key="3">
    <source>
        <dbReference type="Pfam" id="PF08501"/>
    </source>
</evidence>
<dbReference type="InterPro" id="IPR036291">
    <property type="entry name" value="NAD(P)-bd_dom_sf"/>
</dbReference>
<dbReference type="GO" id="GO:0019632">
    <property type="term" value="P:shikimate metabolic process"/>
    <property type="evidence" value="ECO:0007669"/>
    <property type="project" value="TreeGrafter"/>
</dbReference>
<reference evidence="4 5" key="1">
    <citation type="submission" date="2020-07" db="EMBL/GenBank/DDBJ databases">
        <title>Sequencing the genomes of 1000 actinobacteria strains.</title>
        <authorList>
            <person name="Klenk H.-P."/>
        </authorList>
    </citation>
    <scope>NUCLEOTIDE SEQUENCE [LARGE SCALE GENOMIC DNA]</scope>
    <source>
        <strain evidence="4 5">LI1</strain>
    </source>
</reference>
<dbReference type="InterPro" id="IPR013708">
    <property type="entry name" value="Shikimate_DH-bd_N"/>
</dbReference>
<dbReference type="RefSeq" id="WP_179577877.1">
    <property type="nucleotide sequence ID" value="NZ_JACCFM010000001.1"/>
</dbReference>
<dbReference type="EC" id="1.1.1.25" evidence="4"/>
<dbReference type="Proteomes" id="UP000537260">
    <property type="component" value="Unassembled WGS sequence"/>
</dbReference>
<gene>
    <name evidence="4" type="ORF">HNR05_000848</name>
</gene>
<dbReference type="PANTHER" id="PTHR21089:SF1">
    <property type="entry name" value="BIFUNCTIONAL 3-DEHYDROQUINATE DEHYDRATASE_SHIKIMATE DEHYDROGENASE, CHLOROPLASTIC"/>
    <property type="match status" value="1"/>
</dbReference>
<dbReference type="GO" id="GO:0009073">
    <property type="term" value="P:aromatic amino acid family biosynthetic process"/>
    <property type="evidence" value="ECO:0007669"/>
    <property type="project" value="UniProtKB-KW"/>
</dbReference>
<dbReference type="PANTHER" id="PTHR21089">
    <property type="entry name" value="SHIKIMATE DEHYDROGENASE"/>
    <property type="match status" value="1"/>
</dbReference>
<keyword evidence="2" id="KW-0028">Amino-acid biosynthesis</keyword>
<dbReference type="NCBIfam" id="NF001311">
    <property type="entry name" value="PRK00258.1-3"/>
    <property type="match status" value="1"/>
</dbReference>
<organism evidence="4 5">
    <name type="scientific">Glaciibacter psychrotolerans</name>
    <dbReference type="NCBI Taxonomy" id="670054"/>
    <lineage>
        <taxon>Bacteria</taxon>
        <taxon>Bacillati</taxon>
        <taxon>Actinomycetota</taxon>
        <taxon>Actinomycetes</taxon>
        <taxon>Micrococcales</taxon>
        <taxon>Microbacteriaceae</taxon>
        <taxon>Glaciibacter</taxon>
    </lineage>
</organism>
<proteinExistence type="predicted"/>
<dbReference type="Pfam" id="PF08501">
    <property type="entry name" value="Shikimate_dh_N"/>
    <property type="match status" value="1"/>
</dbReference>
<protein>
    <submittedName>
        <fullName evidence="4">Shikimate dehydrogenase</fullName>
        <ecNumber evidence="4">1.1.1.25</ecNumber>
    </submittedName>
</protein>
<dbReference type="SUPFAM" id="SSF53223">
    <property type="entry name" value="Aminoacid dehydrogenase-like, N-terminal domain"/>
    <property type="match status" value="1"/>
</dbReference>
<dbReference type="Gene3D" id="3.40.50.10860">
    <property type="entry name" value="Leucine Dehydrogenase, chain A, domain 1"/>
    <property type="match status" value="1"/>
</dbReference>
<dbReference type="InterPro" id="IPR022893">
    <property type="entry name" value="Shikimate_DH_fam"/>
</dbReference>
<dbReference type="Gene3D" id="3.40.50.720">
    <property type="entry name" value="NAD(P)-binding Rossmann-like Domain"/>
    <property type="match status" value="1"/>
</dbReference>